<dbReference type="SUPFAM" id="SSF103473">
    <property type="entry name" value="MFS general substrate transporter"/>
    <property type="match status" value="1"/>
</dbReference>
<keyword evidence="1" id="KW-1133">Transmembrane helix</keyword>
<proteinExistence type="predicted"/>
<keyword evidence="3" id="KW-1185">Reference proteome</keyword>
<feature type="transmembrane region" description="Helical" evidence="1">
    <location>
        <begin position="27"/>
        <end position="48"/>
    </location>
</feature>
<comment type="caution">
    <text evidence="2">The sequence shown here is derived from an EMBL/GenBank/DDBJ whole genome shotgun (WGS) entry which is preliminary data.</text>
</comment>
<keyword evidence="1" id="KW-0472">Membrane</keyword>
<gene>
    <name evidence="2" type="ORF">HDG70_002494</name>
</gene>
<accession>A0ABX2RC27</accession>
<evidence type="ECO:0000313" key="2">
    <source>
        <dbReference type="EMBL" id="NYE58743.1"/>
    </source>
</evidence>
<protein>
    <submittedName>
        <fullName evidence="2">OFA family oxalate/formate antiporter-like MFS transporter</fullName>
    </submittedName>
</protein>
<organism evidence="2 3">
    <name type="scientific">Carboxydothermus ferrireducens DSM 11255</name>
    <dbReference type="NCBI Taxonomy" id="1119529"/>
    <lineage>
        <taxon>Bacteria</taxon>
        <taxon>Bacillati</taxon>
        <taxon>Bacillota</taxon>
        <taxon>Clostridia</taxon>
        <taxon>Thermoanaerobacterales</taxon>
        <taxon>Thermoanaerobacteraceae</taxon>
        <taxon>Carboxydothermus</taxon>
    </lineage>
</organism>
<evidence type="ECO:0000313" key="3">
    <source>
        <dbReference type="Proteomes" id="UP000604066"/>
    </source>
</evidence>
<name>A0ABX2RC27_9THEO</name>
<sequence>MVFTAWGIGGVFGPLLAGKVVDLTGTYLLAYKISAALLGGAVLLALLLKIPRYVLAKA</sequence>
<dbReference type="EMBL" id="JACCBS010000003">
    <property type="protein sequence ID" value="NYE58743.1"/>
    <property type="molecule type" value="Genomic_DNA"/>
</dbReference>
<evidence type="ECO:0000256" key="1">
    <source>
        <dbReference type="SAM" id="Phobius"/>
    </source>
</evidence>
<dbReference type="InterPro" id="IPR036259">
    <property type="entry name" value="MFS_trans_sf"/>
</dbReference>
<keyword evidence="1" id="KW-0812">Transmembrane</keyword>
<reference evidence="2 3" key="1">
    <citation type="submission" date="2020-07" db="EMBL/GenBank/DDBJ databases">
        <title>Genomic Encyclopedia of Type Strains, Phase III (KMG-III): the genomes of soil and plant-associated and newly described type strains.</title>
        <authorList>
            <person name="Whitman W."/>
        </authorList>
    </citation>
    <scope>NUCLEOTIDE SEQUENCE [LARGE SCALE GENOMIC DNA]</scope>
    <source>
        <strain evidence="2 3">DSM 11255</strain>
    </source>
</reference>
<dbReference type="Proteomes" id="UP000604066">
    <property type="component" value="Unassembled WGS sequence"/>
</dbReference>